<dbReference type="EMBL" id="LR796421">
    <property type="protein sequence ID" value="CAB4142620.1"/>
    <property type="molecule type" value="Genomic_DNA"/>
</dbReference>
<dbReference type="Gene3D" id="3.40.50.300">
    <property type="entry name" value="P-loop containing nucleotide triphosphate hydrolases"/>
    <property type="match status" value="1"/>
</dbReference>
<evidence type="ECO:0000313" key="1">
    <source>
        <dbReference type="EMBL" id="CAB4142620.1"/>
    </source>
</evidence>
<organism evidence="1">
    <name type="scientific">uncultured Caudovirales phage</name>
    <dbReference type="NCBI Taxonomy" id="2100421"/>
    <lineage>
        <taxon>Viruses</taxon>
        <taxon>Duplodnaviria</taxon>
        <taxon>Heunggongvirae</taxon>
        <taxon>Uroviricota</taxon>
        <taxon>Caudoviricetes</taxon>
        <taxon>Peduoviridae</taxon>
        <taxon>Maltschvirus</taxon>
        <taxon>Maltschvirus maltsch</taxon>
    </lineage>
</organism>
<proteinExistence type="predicted"/>
<reference evidence="1" key="1">
    <citation type="submission" date="2020-04" db="EMBL/GenBank/DDBJ databases">
        <authorList>
            <person name="Chiriac C."/>
            <person name="Salcher M."/>
            <person name="Ghai R."/>
            <person name="Kavagutti S V."/>
        </authorList>
    </citation>
    <scope>NUCLEOTIDE SEQUENCE</scope>
</reference>
<dbReference type="InterPro" id="IPR027417">
    <property type="entry name" value="P-loop_NTPase"/>
</dbReference>
<protein>
    <recommendedName>
        <fullName evidence="2">AAA domain containing protein</fullName>
    </recommendedName>
</protein>
<sequence>MKLTLLFGRICSGKSSLYKDSYRIVASNLVRGIVNSASREDLQNTMHLDDTIAEAIIMSIDYVIDENPHVVVDGIRQASIVEKVLQHYPNAELVWLEVPVEERKRRYEARKDAKDVEAFEIADNKPIELECQNIFSIFKEQLRIINN</sequence>
<evidence type="ECO:0008006" key="2">
    <source>
        <dbReference type="Google" id="ProtNLM"/>
    </source>
</evidence>
<dbReference type="SUPFAM" id="SSF52540">
    <property type="entry name" value="P-loop containing nucleoside triphosphate hydrolases"/>
    <property type="match status" value="1"/>
</dbReference>
<name>A0A6J5MBY1_9CAUD</name>
<gene>
    <name evidence="1" type="ORF">UFOVP450_16</name>
</gene>
<accession>A0A6J5MBY1</accession>